<dbReference type="Proteomes" id="UP000046373">
    <property type="component" value="Unassembled WGS sequence"/>
</dbReference>
<evidence type="ECO:0000313" key="2">
    <source>
        <dbReference type="Proteomes" id="UP000046373"/>
    </source>
</evidence>
<accession>A0A090GKE1</accession>
<dbReference type="EMBL" id="CCNB01000012">
    <property type="protein sequence ID" value="CDX35268.1"/>
    <property type="molecule type" value="Genomic_DNA"/>
</dbReference>
<sequence>MLYSCRCQHPRPFASLLKVFPNIGNLCEAFPFDLYNCWDFFSQWNCKYTFTNIAVVHVAGL</sequence>
<evidence type="ECO:0000313" key="1">
    <source>
        <dbReference type="EMBL" id="CDX35268.1"/>
    </source>
</evidence>
<name>A0A090GKE1_MESPL</name>
<reference evidence="1 2" key="1">
    <citation type="submission" date="2014-08" db="EMBL/GenBank/DDBJ databases">
        <authorList>
            <person name="Moulin Lionel"/>
        </authorList>
    </citation>
    <scope>NUCLEOTIDE SEQUENCE [LARGE SCALE GENOMIC DNA]</scope>
</reference>
<proteinExistence type="predicted"/>
<organism evidence="1 2">
    <name type="scientific">Mesorhizobium plurifarium</name>
    <dbReference type="NCBI Taxonomy" id="69974"/>
    <lineage>
        <taxon>Bacteria</taxon>
        <taxon>Pseudomonadati</taxon>
        <taxon>Pseudomonadota</taxon>
        <taxon>Alphaproteobacteria</taxon>
        <taxon>Hyphomicrobiales</taxon>
        <taxon>Phyllobacteriaceae</taxon>
        <taxon>Mesorhizobium</taxon>
    </lineage>
</organism>
<protein>
    <submittedName>
        <fullName evidence="1">Uncharacterized protein</fullName>
    </submittedName>
</protein>
<dbReference type="AlphaFoldDB" id="A0A090GKE1"/>
<gene>
    <name evidence="1" type="ORF">MPLDJ20_20120</name>
</gene>